<evidence type="ECO:0000313" key="3">
    <source>
        <dbReference type="EMBL" id="GAA2585802.1"/>
    </source>
</evidence>
<dbReference type="InterPro" id="IPR016032">
    <property type="entry name" value="Sig_transdc_resp-reg_C-effctor"/>
</dbReference>
<dbReference type="PANTHER" id="PTHR43214">
    <property type="entry name" value="TWO-COMPONENT RESPONSE REGULATOR"/>
    <property type="match status" value="1"/>
</dbReference>
<dbReference type="InterPro" id="IPR036388">
    <property type="entry name" value="WH-like_DNA-bd_sf"/>
</dbReference>
<comment type="caution">
    <text evidence="3">The sequence shown here is derived from an EMBL/GenBank/DDBJ whole genome shotgun (WGS) entry which is preliminary data.</text>
</comment>
<dbReference type="InterPro" id="IPR000792">
    <property type="entry name" value="Tscrpt_reg_LuxR_C"/>
</dbReference>
<dbReference type="PROSITE" id="PS50043">
    <property type="entry name" value="HTH_LUXR_2"/>
    <property type="match status" value="1"/>
</dbReference>
<dbReference type="InterPro" id="IPR003593">
    <property type="entry name" value="AAA+_ATPase"/>
</dbReference>
<keyword evidence="4" id="KW-1185">Reference proteome</keyword>
<evidence type="ECO:0000256" key="1">
    <source>
        <dbReference type="ARBA" id="ARBA00023125"/>
    </source>
</evidence>
<dbReference type="SUPFAM" id="SSF48452">
    <property type="entry name" value="TPR-like"/>
    <property type="match status" value="1"/>
</dbReference>
<dbReference type="PRINTS" id="PR00038">
    <property type="entry name" value="HTHLUXR"/>
</dbReference>
<keyword evidence="1" id="KW-0238">DNA-binding</keyword>
<evidence type="ECO:0000259" key="2">
    <source>
        <dbReference type="PROSITE" id="PS50043"/>
    </source>
</evidence>
<accession>A0ABP6BYG7</accession>
<gene>
    <name evidence="3" type="ORF">GCM10010411_18140</name>
</gene>
<dbReference type="SUPFAM" id="SSF46894">
    <property type="entry name" value="C-terminal effector domain of the bipartite response regulators"/>
    <property type="match status" value="1"/>
</dbReference>
<dbReference type="CDD" id="cd06170">
    <property type="entry name" value="LuxR_C_like"/>
    <property type="match status" value="1"/>
</dbReference>
<dbReference type="InterPro" id="IPR027417">
    <property type="entry name" value="P-loop_NTPase"/>
</dbReference>
<dbReference type="Pfam" id="PF00196">
    <property type="entry name" value="GerE"/>
    <property type="match status" value="1"/>
</dbReference>
<sequence length="906" mass="98553">MVRTRELDALRNLTAQPGARGHLVTVLGEPGSGKTHLLSALVRERQWTALPATVYQCSRNNPERAITAARRLLRRARQFDAAPGCAPAVTTLPRRQRRPARELVVLEDVHLADEQTIHELVDIADGSVPPLVDVVVSLRPRQTPAELTEAIALAGSFRHTEHIELRPLDDEQMLGMSATPPSYELRRRSGGNPFNLRALQALDQSARSGSDAAVAPFEFAVLHETRDLTQNERHVLHAAAILRSRFDVELLAEIADLDALVVSAVLRSLVRSDLIRVEPISTLFSIRDEVFGNLLRRTIDPCWATRAHQRTIHRLSARGMDGPQLGFHLVSSLSRARAGELAKIIDASYEIMETDVTESIFWLTPVLAEAPVTDELGVRARLALSTAFARVGRLAESRELLFVVHESEGAADELALAEQIAFVSVAEGVLSQDVQTIDLLNEQLTKPSLRSTPAWPLLVFARGFRVTMLGRIADLAEITAALEAARGGRNGRDGLIAAGLLALRSLHLTATGEVERAVAALDEAGAMLDRVPEHQVARHLSGLFVTALANVYLGRYVEAEHQIKRAVDIARRGQRPFLLPTLLVLLSEVERHLGLLKQARDAADAAIVESSSGNALRHAQAVAMKSAAEVWAQPVNSGRARALAQQALANQSPSRANVNGSASIAAFTIAQCAWLDGDPSHCVTLLLNDGQGSDLQAVPAAHRPTVWELLCAAGMDAGMPLEEWVRNSQEHARLVPMPHNLAFAELACGHLARVEGRLAEAAQSYQRAAERFASVSMRMDQCYALGQAARALAELGRAGPASDARDLAGEIARRCQAETMIDWLGRQPPEPTPVPLGAAGGELAVFDQLTHREQEIAQLVCAGMKRRDIADRLAISTRTVDVHLTRIYRKAGVRSRMELALAFRTA</sequence>
<evidence type="ECO:0000313" key="4">
    <source>
        <dbReference type="Proteomes" id="UP001501509"/>
    </source>
</evidence>
<dbReference type="SMART" id="SM00382">
    <property type="entry name" value="AAA"/>
    <property type="match status" value="1"/>
</dbReference>
<dbReference type="InterPro" id="IPR039420">
    <property type="entry name" value="WalR-like"/>
</dbReference>
<dbReference type="InterPro" id="IPR011990">
    <property type="entry name" value="TPR-like_helical_dom_sf"/>
</dbReference>
<organism evidence="3 4">
    <name type="scientific">Actinomadura fulvescens</name>
    <dbReference type="NCBI Taxonomy" id="46160"/>
    <lineage>
        <taxon>Bacteria</taxon>
        <taxon>Bacillati</taxon>
        <taxon>Actinomycetota</taxon>
        <taxon>Actinomycetes</taxon>
        <taxon>Streptosporangiales</taxon>
        <taxon>Thermomonosporaceae</taxon>
        <taxon>Actinomadura</taxon>
    </lineage>
</organism>
<dbReference type="Gene3D" id="3.40.50.300">
    <property type="entry name" value="P-loop containing nucleotide triphosphate hydrolases"/>
    <property type="match status" value="1"/>
</dbReference>
<protein>
    <recommendedName>
        <fullName evidence="2">HTH luxR-type domain-containing protein</fullName>
    </recommendedName>
</protein>
<dbReference type="Gene3D" id="1.10.10.10">
    <property type="entry name" value="Winged helix-like DNA-binding domain superfamily/Winged helix DNA-binding domain"/>
    <property type="match status" value="1"/>
</dbReference>
<feature type="domain" description="HTH luxR-type" evidence="2">
    <location>
        <begin position="842"/>
        <end position="906"/>
    </location>
</feature>
<dbReference type="PANTHER" id="PTHR43214:SF38">
    <property type="entry name" value="NITRATE_NITRITE RESPONSE REGULATOR PROTEIN NARL"/>
    <property type="match status" value="1"/>
</dbReference>
<name>A0ABP6BYG7_9ACTN</name>
<dbReference type="Proteomes" id="UP001501509">
    <property type="component" value="Unassembled WGS sequence"/>
</dbReference>
<dbReference type="EMBL" id="BAAATD010000002">
    <property type="protein sequence ID" value="GAA2585802.1"/>
    <property type="molecule type" value="Genomic_DNA"/>
</dbReference>
<proteinExistence type="predicted"/>
<reference evidence="4" key="1">
    <citation type="journal article" date="2019" name="Int. J. Syst. Evol. Microbiol.">
        <title>The Global Catalogue of Microorganisms (GCM) 10K type strain sequencing project: providing services to taxonomists for standard genome sequencing and annotation.</title>
        <authorList>
            <consortium name="The Broad Institute Genomics Platform"/>
            <consortium name="The Broad Institute Genome Sequencing Center for Infectious Disease"/>
            <person name="Wu L."/>
            <person name="Ma J."/>
        </authorList>
    </citation>
    <scope>NUCLEOTIDE SEQUENCE [LARGE SCALE GENOMIC DNA]</scope>
    <source>
        <strain evidence="4">JCM 6833</strain>
    </source>
</reference>
<dbReference type="SMART" id="SM00421">
    <property type="entry name" value="HTH_LUXR"/>
    <property type="match status" value="1"/>
</dbReference>
<dbReference type="SUPFAM" id="SSF52540">
    <property type="entry name" value="P-loop containing nucleoside triphosphate hydrolases"/>
    <property type="match status" value="1"/>
</dbReference>